<gene>
    <name evidence="2" type="primary">jg23009</name>
    <name evidence="2" type="ORF">PAEG_LOCUS3529</name>
</gene>
<proteinExistence type="predicted"/>
<protein>
    <submittedName>
        <fullName evidence="2">Jg23009 protein</fullName>
    </submittedName>
</protein>
<evidence type="ECO:0000259" key="1">
    <source>
        <dbReference type="Pfam" id="PF07534"/>
    </source>
</evidence>
<accession>A0A8S4QN04</accession>
<dbReference type="EMBL" id="CAKXAJ010011359">
    <property type="protein sequence ID" value="CAH2213208.1"/>
    <property type="molecule type" value="Genomic_DNA"/>
</dbReference>
<sequence length="146" mass="15639">MNSDGDSDVCPAVLQVRHAQAELAPGVPRVGARLRGAGLPLALRRRRARAATRAEKIKLNKTVVPLTDFGHGGQSSGIFSSARCGTPKQSWRLVFRASAHGFAAPAFHSHCDGVAPVLLLVQVRPRAPRTTTVLLHYCTARSQASR</sequence>
<dbReference type="Pfam" id="PF07534">
    <property type="entry name" value="TLD"/>
    <property type="match status" value="1"/>
</dbReference>
<evidence type="ECO:0000313" key="2">
    <source>
        <dbReference type="EMBL" id="CAH2213208.1"/>
    </source>
</evidence>
<organism evidence="2 3">
    <name type="scientific">Pararge aegeria aegeria</name>
    <dbReference type="NCBI Taxonomy" id="348720"/>
    <lineage>
        <taxon>Eukaryota</taxon>
        <taxon>Metazoa</taxon>
        <taxon>Ecdysozoa</taxon>
        <taxon>Arthropoda</taxon>
        <taxon>Hexapoda</taxon>
        <taxon>Insecta</taxon>
        <taxon>Pterygota</taxon>
        <taxon>Neoptera</taxon>
        <taxon>Endopterygota</taxon>
        <taxon>Lepidoptera</taxon>
        <taxon>Glossata</taxon>
        <taxon>Ditrysia</taxon>
        <taxon>Papilionoidea</taxon>
        <taxon>Nymphalidae</taxon>
        <taxon>Satyrinae</taxon>
        <taxon>Satyrini</taxon>
        <taxon>Parargina</taxon>
        <taxon>Pararge</taxon>
    </lineage>
</organism>
<dbReference type="Proteomes" id="UP000838756">
    <property type="component" value="Unassembled WGS sequence"/>
</dbReference>
<name>A0A8S4QN04_9NEOP</name>
<dbReference type="InterPro" id="IPR006571">
    <property type="entry name" value="TLDc_dom"/>
</dbReference>
<evidence type="ECO:0000313" key="3">
    <source>
        <dbReference type="Proteomes" id="UP000838756"/>
    </source>
</evidence>
<keyword evidence="3" id="KW-1185">Reference proteome</keyword>
<dbReference type="AlphaFoldDB" id="A0A8S4QN04"/>
<comment type="caution">
    <text evidence="2">The sequence shown here is derived from an EMBL/GenBank/DDBJ whole genome shotgun (WGS) entry which is preliminary data.</text>
</comment>
<reference evidence="2" key="1">
    <citation type="submission" date="2022-03" db="EMBL/GenBank/DDBJ databases">
        <authorList>
            <person name="Lindestad O."/>
        </authorList>
    </citation>
    <scope>NUCLEOTIDE SEQUENCE</scope>
</reference>
<feature type="domain" description="TLDc" evidence="1">
    <location>
        <begin position="88"/>
        <end position="123"/>
    </location>
</feature>
<dbReference type="OrthoDB" id="25620at2759"/>